<gene>
    <name evidence="1" type="ORF">BDY17DRAFT_305086</name>
</gene>
<organism evidence="1 2">
    <name type="scientific">Neohortaea acidophila</name>
    <dbReference type="NCBI Taxonomy" id="245834"/>
    <lineage>
        <taxon>Eukaryota</taxon>
        <taxon>Fungi</taxon>
        <taxon>Dikarya</taxon>
        <taxon>Ascomycota</taxon>
        <taxon>Pezizomycotina</taxon>
        <taxon>Dothideomycetes</taxon>
        <taxon>Dothideomycetidae</taxon>
        <taxon>Mycosphaerellales</taxon>
        <taxon>Teratosphaeriaceae</taxon>
        <taxon>Neohortaea</taxon>
    </lineage>
</organism>
<dbReference type="Proteomes" id="UP000799767">
    <property type="component" value="Unassembled WGS sequence"/>
</dbReference>
<dbReference type="EMBL" id="MU001642">
    <property type="protein sequence ID" value="KAF2479164.1"/>
    <property type="molecule type" value="Genomic_DNA"/>
</dbReference>
<reference evidence="1" key="1">
    <citation type="journal article" date="2020" name="Stud. Mycol.">
        <title>101 Dothideomycetes genomes: a test case for predicting lifestyles and emergence of pathogens.</title>
        <authorList>
            <person name="Haridas S."/>
            <person name="Albert R."/>
            <person name="Binder M."/>
            <person name="Bloem J."/>
            <person name="Labutti K."/>
            <person name="Salamov A."/>
            <person name="Andreopoulos B."/>
            <person name="Baker S."/>
            <person name="Barry K."/>
            <person name="Bills G."/>
            <person name="Bluhm B."/>
            <person name="Cannon C."/>
            <person name="Castanera R."/>
            <person name="Culley D."/>
            <person name="Daum C."/>
            <person name="Ezra D."/>
            <person name="Gonzalez J."/>
            <person name="Henrissat B."/>
            <person name="Kuo A."/>
            <person name="Liang C."/>
            <person name="Lipzen A."/>
            <person name="Lutzoni F."/>
            <person name="Magnuson J."/>
            <person name="Mondo S."/>
            <person name="Nolan M."/>
            <person name="Ohm R."/>
            <person name="Pangilinan J."/>
            <person name="Park H.-J."/>
            <person name="Ramirez L."/>
            <person name="Alfaro M."/>
            <person name="Sun H."/>
            <person name="Tritt A."/>
            <person name="Yoshinaga Y."/>
            <person name="Zwiers L.-H."/>
            <person name="Turgeon B."/>
            <person name="Goodwin S."/>
            <person name="Spatafora J."/>
            <person name="Crous P."/>
            <person name="Grigoriev I."/>
        </authorList>
    </citation>
    <scope>NUCLEOTIDE SEQUENCE</scope>
    <source>
        <strain evidence="1">CBS 113389</strain>
    </source>
</reference>
<name>A0A6A6PHG2_9PEZI</name>
<sequence length="94" mass="10684">MKCTLEEQDANLPIWQYRISIFPQSRASPHHPIASNLAPSHARLLSLVDGSRPRQPRTASIWSECLCALLIEKLSYPAEQRLERQDGRNTLHPA</sequence>
<proteinExistence type="predicted"/>
<dbReference type="AlphaFoldDB" id="A0A6A6PHG2"/>
<dbReference type="RefSeq" id="XP_033585734.1">
    <property type="nucleotide sequence ID" value="XM_033734814.1"/>
</dbReference>
<keyword evidence="2" id="KW-1185">Reference proteome</keyword>
<evidence type="ECO:0000313" key="1">
    <source>
        <dbReference type="EMBL" id="KAF2479164.1"/>
    </source>
</evidence>
<dbReference type="GeneID" id="54475816"/>
<protein>
    <submittedName>
        <fullName evidence="1">Uncharacterized protein</fullName>
    </submittedName>
</protein>
<accession>A0A6A6PHG2</accession>
<evidence type="ECO:0000313" key="2">
    <source>
        <dbReference type="Proteomes" id="UP000799767"/>
    </source>
</evidence>